<organism evidence="1 2">
    <name type="scientific">Moesziomyces aphidis</name>
    <name type="common">Pseudozyma aphidis</name>
    <dbReference type="NCBI Taxonomy" id="84754"/>
    <lineage>
        <taxon>Eukaryota</taxon>
        <taxon>Fungi</taxon>
        <taxon>Dikarya</taxon>
        <taxon>Basidiomycota</taxon>
        <taxon>Ustilaginomycotina</taxon>
        <taxon>Ustilaginomycetes</taxon>
        <taxon>Ustilaginales</taxon>
        <taxon>Ustilaginaceae</taxon>
        <taxon>Moesziomyces</taxon>
    </lineage>
</organism>
<dbReference type="AlphaFoldDB" id="W3VIQ0"/>
<comment type="caution">
    <text evidence="1">The sequence shown here is derived from an EMBL/GenBank/DDBJ whole genome shotgun (WGS) entry which is preliminary data.</text>
</comment>
<proteinExistence type="predicted"/>
<reference evidence="1 2" key="1">
    <citation type="journal article" date="2014" name="Genome Announc.">
        <title>Genome sequence of the basidiomycetous fungus Pseudozyma aphidis DSM70725, an efficient producer of biosurfactant mannosylerythritol lipids.</title>
        <authorList>
            <person name="Lorenz S."/>
            <person name="Guenther M."/>
            <person name="Grumaz C."/>
            <person name="Rupp S."/>
            <person name="Zibek S."/>
            <person name="Sohn K."/>
        </authorList>
    </citation>
    <scope>NUCLEOTIDE SEQUENCE [LARGE SCALE GENOMIC DNA]</scope>
    <source>
        <strain evidence="2">ATCC 32657 / CBS 517.83 / DSM 70725 / JCM 10318 / NBRC 10182 / NRRL Y-7954 / St-0401</strain>
    </source>
</reference>
<dbReference type="Proteomes" id="UP000019462">
    <property type="component" value="Unassembled WGS sequence"/>
</dbReference>
<gene>
    <name evidence="1" type="ORF">PaG_04298</name>
</gene>
<name>W3VIQ0_MOEAP</name>
<dbReference type="EMBL" id="AWNI01000015">
    <property type="protein sequence ID" value="ETS61548.1"/>
    <property type="molecule type" value="Genomic_DNA"/>
</dbReference>
<evidence type="ECO:0000313" key="1">
    <source>
        <dbReference type="EMBL" id="ETS61548.1"/>
    </source>
</evidence>
<evidence type="ECO:0000313" key="2">
    <source>
        <dbReference type="Proteomes" id="UP000019462"/>
    </source>
</evidence>
<accession>W3VIQ0</accession>
<keyword evidence="2" id="KW-1185">Reference proteome</keyword>
<protein>
    <submittedName>
        <fullName evidence="1">Uncharacterized protein</fullName>
    </submittedName>
</protein>
<sequence length="128" mass="13207">MGGRMLSSAGPHRCCCCCSLSLSPSTPSALPSASSRLVTILRTSRSSESTEIARLLYLAATAPWGSHATTLKLAYPLSARATSARAFISARIASAARSSIVIGTATLDTVPLQSLRSTMLSCPPAASH</sequence>
<dbReference type="HOGENOM" id="CLU_1960509_0_0_1"/>